<sequence>MHIELFTDRLKLRTLGPDDKANFVAMQTDAGVNRYVRVCESLPQVEAKFAARLRPWEYDSGDWLTLVIETLEGDFVGYTGFHQDCPLSRRAEVGYMLSPAMSGKGFATEATRAVIDWGAHLFNIHKFVAWCSEQNLGSRAVLERLGFQLEGVLKSHSLIGDEWHNDCVYGLLADDRGDVN</sequence>
<dbReference type="PANTHER" id="PTHR43792">
    <property type="entry name" value="GNAT FAMILY, PUTATIVE (AFU_ORTHOLOGUE AFUA_3G00765)-RELATED-RELATED"/>
    <property type="match status" value="1"/>
</dbReference>
<dbReference type="PROSITE" id="PS51186">
    <property type="entry name" value="GNAT"/>
    <property type="match status" value="1"/>
</dbReference>
<dbReference type="Gene3D" id="3.40.630.30">
    <property type="match status" value="1"/>
</dbReference>
<feature type="domain" description="N-acetyltransferase" evidence="1">
    <location>
        <begin position="10"/>
        <end position="174"/>
    </location>
</feature>
<proteinExistence type="predicted"/>
<dbReference type="Proteomes" id="UP001297581">
    <property type="component" value="Unassembled WGS sequence"/>
</dbReference>
<reference evidence="2 3" key="1">
    <citation type="submission" date="2022-02" db="EMBL/GenBank/DDBJ databases">
        <title>The genome sequence of Shewanella sp. 3B26.</title>
        <authorList>
            <person name="Du J."/>
        </authorList>
    </citation>
    <scope>NUCLEOTIDE SEQUENCE [LARGE SCALE GENOMIC DNA]</scope>
    <source>
        <strain evidence="2 3">3B26</strain>
    </source>
</reference>
<keyword evidence="3" id="KW-1185">Reference proteome</keyword>
<evidence type="ECO:0000313" key="2">
    <source>
        <dbReference type="EMBL" id="MCH4293686.1"/>
    </source>
</evidence>
<dbReference type="InterPro" id="IPR000182">
    <property type="entry name" value="GNAT_dom"/>
</dbReference>
<dbReference type="InterPro" id="IPR051531">
    <property type="entry name" value="N-acetyltransferase"/>
</dbReference>
<name>A0AAJ1BFD5_9GAMM</name>
<evidence type="ECO:0000313" key="3">
    <source>
        <dbReference type="Proteomes" id="UP001297581"/>
    </source>
</evidence>
<evidence type="ECO:0000259" key="1">
    <source>
        <dbReference type="PROSITE" id="PS51186"/>
    </source>
</evidence>
<protein>
    <submittedName>
        <fullName evidence="2">GNAT family N-acetyltransferase</fullName>
    </submittedName>
</protein>
<dbReference type="Pfam" id="PF13302">
    <property type="entry name" value="Acetyltransf_3"/>
    <property type="match status" value="1"/>
</dbReference>
<dbReference type="AlphaFoldDB" id="A0AAJ1BFD5"/>
<dbReference type="PANTHER" id="PTHR43792:SF1">
    <property type="entry name" value="N-ACETYLTRANSFERASE DOMAIN-CONTAINING PROTEIN"/>
    <property type="match status" value="1"/>
</dbReference>
<dbReference type="RefSeq" id="WP_240590155.1">
    <property type="nucleotide sequence ID" value="NZ_JAKUDL010000001.1"/>
</dbReference>
<organism evidence="2 3">
    <name type="scientific">Shewanella zhuhaiensis</name>
    <dbReference type="NCBI Taxonomy" id="2919576"/>
    <lineage>
        <taxon>Bacteria</taxon>
        <taxon>Pseudomonadati</taxon>
        <taxon>Pseudomonadota</taxon>
        <taxon>Gammaproteobacteria</taxon>
        <taxon>Alteromonadales</taxon>
        <taxon>Shewanellaceae</taxon>
        <taxon>Shewanella</taxon>
    </lineage>
</organism>
<dbReference type="EMBL" id="JAKUDL010000001">
    <property type="protein sequence ID" value="MCH4293686.1"/>
    <property type="molecule type" value="Genomic_DNA"/>
</dbReference>
<accession>A0AAJ1BFD5</accession>
<dbReference type="GO" id="GO:0016747">
    <property type="term" value="F:acyltransferase activity, transferring groups other than amino-acyl groups"/>
    <property type="evidence" value="ECO:0007669"/>
    <property type="project" value="InterPro"/>
</dbReference>
<comment type="caution">
    <text evidence="2">The sequence shown here is derived from an EMBL/GenBank/DDBJ whole genome shotgun (WGS) entry which is preliminary data.</text>
</comment>
<dbReference type="InterPro" id="IPR016181">
    <property type="entry name" value="Acyl_CoA_acyltransferase"/>
</dbReference>
<gene>
    <name evidence="2" type="ORF">MJ923_05140</name>
</gene>
<dbReference type="SUPFAM" id="SSF55729">
    <property type="entry name" value="Acyl-CoA N-acyltransferases (Nat)"/>
    <property type="match status" value="1"/>
</dbReference>